<accession>A8MG27</accession>
<evidence type="ECO:0000256" key="1">
    <source>
        <dbReference type="ARBA" id="ARBA00004953"/>
    </source>
</evidence>
<dbReference type="NCBIfam" id="TIGR02469">
    <property type="entry name" value="CbiT"/>
    <property type="match status" value="1"/>
</dbReference>
<dbReference type="KEGG" id="aoe:Clos_1018"/>
<organism evidence="6 7">
    <name type="scientific">Alkaliphilus oremlandii (strain OhILAs)</name>
    <name type="common">Clostridium oremlandii (strain OhILAs)</name>
    <dbReference type="NCBI Taxonomy" id="350688"/>
    <lineage>
        <taxon>Bacteria</taxon>
        <taxon>Bacillati</taxon>
        <taxon>Bacillota</taxon>
        <taxon>Clostridia</taxon>
        <taxon>Peptostreptococcales</taxon>
        <taxon>Natronincolaceae</taxon>
        <taxon>Alkaliphilus</taxon>
    </lineage>
</organism>
<keyword evidence="7" id="KW-1185">Reference proteome</keyword>
<dbReference type="HOGENOM" id="CLU_094143_0_0_9"/>
<evidence type="ECO:0000256" key="5">
    <source>
        <dbReference type="ARBA" id="ARBA00022691"/>
    </source>
</evidence>
<sequence length="184" mass="20568">MKWIKDEEFVRGNIPMTKFDVRVLTMGYLAIEEGDELLDIGAGTGSISIEAALHGAKVWAIEREEEGVELIHKNMDKFGVCVEAIKGEAPLSLPNIQFNKCFVGGSGGKLEEIFIYLEQHLKEKGILCANFITINNLNQFINLLKKYQYKNIEAQLVQTSHMDKIGLLKANNPIFIVKGVKGND</sequence>
<dbReference type="GO" id="GO:0009236">
    <property type="term" value="P:cobalamin biosynthetic process"/>
    <property type="evidence" value="ECO:0007669"/>
    <property type="project" value="UniProtKB-UniPathway"/>
</dbReference>
<dbReference type="PANTHER" id="PTHR43182">
    <property type="entry name" value="COBALT-PRECORRIN-6B C(15)-METHYLTRANSFERASE (DECARBOXYLATING)"/>
    <property type="match status" value="1"/>
</dbReference>
<evidence type="ECO:0000256" key="2">
    <source>
        <dbReference type="ARBA" id="ARBA00022573"/>
    </source>
</evidence>
<dbReference type="AlphaFoldDB" id="A8MG27"/>
<dbReference type="CDD" id="cd02440">
    <property type="entry name" value="AdoMet_MTases"/>
    <property type="match status" value="1"/>
</dbReference>
<dbReference type="InterPro" id="IPR029063">
    <property type="entry name" value="SAM-dependent_MTases_sf"/>
</dbReference>
<comment type="pathway">
    <text evidence="1">Cofactor biosynthesis; adenosylcobalamin biosynthesis.</text>
</comment>
<keyword evidence="3 6" id="KW-0489">Methyltransferase</keyword>
<keyword evidence="4 6" id="KW-0808">Transferase</keyword>
<evidence type="ECO:0000256" key="3">
    <source>
        <dbReference type="ARBA" id="ARBA00022603"/>
    </source>
</evidence>
<dbReference type="EMBL" id="CP000853">
    <property type="protein sequence ID" value="ABW18565.1"/>
    <property type="molecule type" value="Genomic_DNA"/>
</dbReference>
<dbReference type="PANTHER" id="PTHR43182:SF1">
    <property type="entry name" value="COBALT-PRECORRIN-7 C(5)-METHYLTRANSFERASE"/>
    <property type="match status" value="1"/>
</dbReference>
<proteinExistence type="predicted"/>
<dbReference type="eggNOG" id="COG2242">
    <property type="taxonomic scope" value="Bacteria"/>
</dbReference>
<name>A8MG27_ALKOO</name>
<dbReference type="UniPathway" id="UPA00148"/>
<dbReference type="RefSeq" id="WP_012158877.1">
    <property type="nucleotide sequence ID" value="NC_009922.1"/>
</dbReference>
<dbReference type="GO" id="GO:0008276">
    <property type="term" value="F:protein methyltransferase activity"/>
    <property type="evidence" value="ECO:0007669"/>
    <property type="project" value="InterPro"/>
</dbReference>
<dbReference type="Gene3D" id="3.40.50.150">
    <property type="entry name" value="Vaccinia Virus protein VP39"/>
    <property type="match status" value="1"/>
</dbReference>
<reference evidence="7" key="1">
    <citation type="submission" date="2007-10" db="EMBL/GenBank/DDBJ databases">
        <title>Complete genome of Alkaliphilus oremlandii OhILAs.</title>
        <authorList>
            <person name="Copeland A."/>
            <person name="Lucas S."/>
            <person name="Lapidus A."/>
            <person name="Barry K."/>
            <person name="Detter J.C."/>
            <person name="Glavina del Rio T."/>
            <person name="Hammon N."/>
            <person name="Israni S."/>
            <person name="Dalin E."/>
            <person name="Tice H."/>
            <person name="Pitluck S."/>
            <person name="Chain P."/>
            <person name="Malfatti S."/>
            <person name="Shin M."/>
            <person name="Vergez L."/>
            <person name="Schmutz J."/>
            <person name="Larimer F."/>
            <person name="Land M."/>
            <person name="Hauser L."/>
            <person name="Kyrpides N."/>
            <person name="Mikhailova N."/>
            <person name="Stolz J.F."/>
            <person name="Dawson A."/>
            <person name="Fisher E."/>
            <person name="Crable B."/>
            <person name="Perera E."/>
            <person name="Lisak J."/>
            <person name="Ranganathan M."/>
            <person name="Basu P."/>
            <person name="Richardson P."/>
        </authorList>
    </citation>
    <scope>NUCLEOTIDE SEQUENCE [LARGE SCALE GENOMIC DNA]</scope>
    <source>
        <strain evidence="7">OhILAs</strain>
    </source>
</reference>
<protein>
    <submittedName>
        <fullName evidence="6">Precorrin-6Y C5,15-methyltransferase (Decarboxylating), CbiT subunit</fullName>
    </submittedName>
</protein>
<dbReference type="Proteomes" id="UP000000269">
    <property type="component" value="Chromosome"/>
</dbReference>
<dbReference type="OrthoDB" id="9780707at2"/>
<evidence type="ECO:0000313" key="6">
    <source>
        <dbReference type="EMBL" id="ABW18565.1"/>
    </source>
</evidence>
<evidence type="ECO:0000313" key="7">
    <source>
        <dbReference type="Proteomes" id="UP000000269"/>
    </source>
</evidence>
<dbReference type="STRING" id="350688.Clos_1018"/>
<dbReference type="Pfam" id="PF03602">
    <property type="entry name" value="Cons_hypoth95"/>
    <property type="match status" value="1"/>
</dbReference>
<gene>
    <name evidence="6" type="ordered locus">Clos_1018</name>
</gene>
<dbReference type="GO" id="GO:0032259">
    <property type="term" value="P:methylation"/>
    <property type="evidence" value="ECO:0007669"/>
    <property type="project" value="UniProtKB-KW"/>
</dbReference>
<evidence type="ECO:0000256" key="4">
    <source>
        <dbReference type="ARBA" id="ARBA00022679"/>
    </source>
</evidence>
<keyword evidence="2" id="KW-0169">Cobalamin biosynthesis</keyword>
<dbReference type="SUPFAM" id="SSF53335">
    <property type="entry name" value="S-adenosyl-L-methionine-dependent methyltransferases"/>
    <property type="match status" value="1"/>
</dbReference>
<dbReference type="InterPro" id="IPR050714">
    <property type="entry name" value="Cobalamin_biosynth_MTase"/>
</dbReference>
<keyword evidence="5" id="KW-0949">S-adenosyl-L-methionine</keyword>
<dbReference type="InterPro" id="IPR014008">
    <property type="entry name" value="Cbl_synth_MTase_CbiT"/>
</dbReference>